<protein>
    <submittedName>
        <fullName evidence="1">Uncharacterized protein</fullName>
    </submittedName>
</protein>
<keyword evidence="4" id="KW-1185">Reference proteome</keyword>
<dbReference type="EMBL" id="CP028876">
    <property type="protein sequence ID" value="AZA27281.1"/>
    <property type="molecule type" value="Genomic_DNA"/>
</dbReference>
<evidence type="ECO:0000313" key="2">
    <source>
        <dbReference type="EMBL" id="AZA27281.1"/>
    </source>
</evidence>
<name>A0A7I6GXG1_BORGP</name>
<evidence type="ECO:0000313" key="3">
    <source>
        <dbReference type="Proteomes" id="UP000002276"/>
    </source>
</evidence>
<dbReference type="Proteomes" id="UP000274630">
    <property type="component" value="Plasmid lp17"/>
</dbReference>
<gene>
    <name evidence="1" type="ordered locus">BGP106</name>
    <name evidence="2" type="ORF">DB299_05380</name>
</gene>
<proteinExistence type="predicted"/>
<dbReference type="AlphaFoldDB" id="A0A7I6GXG1"/>
<evidence type="ECO:0000313" key="1">
    <source>
        <dbReference type="EMBL" id="AAU85956.1"/>
    </source>
</evidence>
<geneLocation type="plasmid" evidence="3">
    <name>6</name>
</geneLocation>
<reference evidence="1" key="1">
    <citation type="journal article" date="2004" name="Nucleic Acids Res.">
        <title>Comparative analysis of the Borrelia garinii genome.</title>
        <authorList>
            <person name="Glockner G."/>
            <person name="Lehmann R."/>
            <person name="Romualdi A."/>
            <person name="Pradella S."/>
            <person name="Schulte-Spechtel U."/>
            <person name="Schilhabel M."/>
            <person name="Wilske B."/>
            <person name="Suhnel J."/>
            <person name="Platzer M."/>
        </authorList>
    </citation>
    <scope>NUCLEOTIDE SEQUENCE [LARGE SCALE GENOMIC DNA]</scope>
    <source>
        <strain>ATCC BAA-2496 / DSM 23469 / PBi</strain>
        <strain evidence="1">PBi</strain>
        <plasmid>6</plasmid>
    </source>
</reference>
<dbReference type="EMBL" id="AY722920">
    <property type="protein sequence ID" value="AAU85956.1"/>
    <property type="molecule type" value="Genomic_DNA"/>
</dbReference>
<reference evidence="2" key="3">
    <citation type="journal article" date="2018" name="PLoS ONE">
        <title>The genus Borrelia reloaded.</title>
        <authorList>
            <person name="Margos G."/>
            <person name="Gofton A."/>
            <person name="Wibberg D."/>
            <person name="Dangel A."/>
            <person name="Marosevic D."/>
            <person name="Loh S.M."/>
            <person name="Oskam C."/>
            <person name="Fingerle V."/>
        </authorList>
    </citation>
    <scope>NUCLEOTIDE SEQUENCE</scope>
    <source>
        <strain evidence="2">PBi</strain>
    </source>
</reference>
<evidence type="ECO:0000313" key="4">
    <source>
        <dbReference type="Proteomes" id="UP000274630"/>
    </source>
</evidence>
<reference evidence="1" key="2">
    <citation type="submission" date="2004-09" db="EMBL/GenBank/DDBJ databases">
        <authorList>
            <person name="Gloeckner G."/>
            <person name="Schilhabel M."/>
            <person name="Lehmann R."/>
            <person name="Platzer M."/>
        </authorList>
    </citation>
    <scope>NUCLEOTIDE SEQUENCE</scope>
    <source>
        <strain evidence="1">PBi</strain>
    </source>
</reference>
<organism evidence="1">
    <name type="scientific">Borrelia garinii subsp. bavariensis (strain ATCC BAA-2496 / DSM 23469 / PBi)</name>
    <name type="common">Borreliella bavariensis</name>
    <dbReference type="NCBI Taxonomy" id="290434"/>
    <lineage>
        <taxon>Bacteria</taxon>
        <taxon>Pseudomonadati</taxon>
        <taxon>Spirochaetota</taxon>
        <taxon>Spirochaetia</taxon>
        <taxon>Spirochaetales</taxon>
        <taxon>Borreliaceae</taxon>
        <taxon>Borreliella</taxon>
    </lineage>
</organism>
<reference evidence="4" key="4">
    <citation type="submission" date="2018-04" db="EMBL/GenBank/DDBJ databases">
        <title>Whole Genome Assembly of Borrelia bavariensis PBi.</title>
        <authorList>
            <person name="Margos G."/>
        </authorList>
    </citation>
    <scope>NUCLEOTIDE SEQUENCE [LARGE SCALE GENOMIC DNA]</scope>
    <source>
        <strain evidence="4">PBi</strain>
        <plasmid evidence="4">lp17</plasmid>
    </source>
</reference>
<accession>A0A7I6GXG1</accession>
<keyword evidence="2" id="KW-0614">Plasmid</keyword>
<dbReference type="RefSeq" id="WP_123772054.1">
    <property type="nucleotide sequence ID" value="NZ_CP028876.1"/>
</dbReference>
<geneLocation type="plasmid" evidence="2 4">
    <name>lp17</name>
</geneLocation>
<sequence>MENTVKVKKPLSYIKYGRDNQYNVESKDGNHIDVKEEHHRDEEVLVNIFDNYFMLLNSPSL</sequence>